<feature type="compositionally biased region" description="Polar residues" evidence="1">
    <location>
        <begin position="297"/>
        <end position="308"/>
    </location>
</feature>
<evidence type="ECO:0000256" key="1">
    <source>
        <dbReference type="SAM" id="MobiDB-lite"/>
    </source>
</evidence>
<evidence type="ECO:0000313" key="2">
    <source>
        <dbReference type="EMBL" id="ETN40067.1"/>
    </source>
</evidence>
<feature type="compositionally biased region" description="Basic and acidic residues" evidence="1">
    <location>
        <begin position="242"/>
        <end position="255"/>
    </location>
</feature>
<sequence length="720" mass="80399">MVMLGAAARAAELRAAQKAQARQASREAEEQRLPPPAAPVSLDAFSRPVASRNKGTKAYIPLVLGRTPEADHSVAAGDPTETPTKKAPTPSSNPSSSRLGSSNAAPTTRFSQAGTDPPTAPRAMVTREPLQPQPQPPAPAFPPPRPQTMPAAFHTTPPHPHLAYQQSHMFAGQYHYHTPPSHHMLPPPSNYLWPQQIPIHDPGFQFHQPPSANHLYPHQQLHAFDHSRIHQVDQFAPSADNHQPRRPIEIREPPQEHPQPLPQDYPCLKTPETKVRRFVFGPDDLSPTKQELKMSVRGTTPALSSATHQRQREPIRMRDPLVPRTEATPTEQENRPLDMPAYTHPGWLAKQSESEDSFSITSSVEMQFANPLRQYADISSTSEEPVTAVPWMRPGNIPEAILATQDDGHYDRATKMQKFVAVQQSLSKQGKTVLNNPERNNTASLISQVPSVMMDSISGPGPAVLEEQARYLPPVNQRPERIPIQAPPGLKMPDRPFVSLLLDEKAMLESRAKADDALRKDFGVGTDAWFDLKPPTLSDRKRMQSAMKSVRLKEANRAPPTVHEQHRWYTEDNAKKLMDEDPRPFLRAREHIDYMARDHSTRLHATVGEPQPPNSDVDMHAGMIRGAGHILINLTENLINDKKQDYFYRTKKAPDYAVDRTALVSGAENISLFEDKPSEKYNPPNRLARDPRYSNTGGESPREEKSGGNGLHKTKYGWGH</sequence>
<organism evidence="2 3">
    <name type="scientific">Cyphellophora europaea (strain CBS 101466)</name>
    <name type="common">Phialophora europaea</name>
    <dbReference type="NCBI Taxonomy" id="1220924"/>
    <lineage>
        <taxon>Eukaryota</taxon>
        <taxon>Fungi</taxon>
        <taxon>Dikarya</taxon>
        <taxon>Ascomycota</taxon>
        <taxon>Pezizomycotina</taxon>
        <taxon>Eurotiomycetes</taxon>
        <taxon>Chaetothyriomycetidae</taxon>
        <taxon>Chaetothyriales</taxon>
        <taxon>Cyphellophoraceae</taxon>
        <taxon>Cyphellophora</taxon>
    </lineage>
</organism>
<feature type="region of interest" description="Disordered" evidence="1">
    <location>
        <begin position="675"/>
        <end position="720"/>
    </location>
</feature>
<reference evidence="2 3" key="1">
    <citation type="submission" date="2013-03" db="EMBL/GenBank/DDBJ databases">
        <title>The Genome Sequence of Phialophora europaea CBS 101466.</title>
        <authorList>
            <consortium name="The Broad Institute Genomics Platform"/>
            <person name="Cuomo C."/>
            <person name="de Hoog S."/>
            <person name="Gorbushina A."/>
            <person name="Walker B."/>
            <person name="Young S.K."/>
            <person name="Zeng Q."/>
            <person name="Gargeya S."/>
            <person name="Fitzgerald M."/>
            <person name="Haas B."/>
            <person name="Abouelleil A."/>
            <person name="Allen A.W."/>
            <person name="Alvarado L."/>
            <person name="Arachchi H.M."/>
            <person name="Berlin A.M."/>
            <person name="Chapman S.B."/>
            <person name="Gainer-Dewar J."/>
            <person name="Goldberg J."/>
            <person name="Griggs A."/>
            <person name="Gujja S."/>
            <person name="Hansen M."/>
            <person name="Howarth C."/>
            <person name="Imamovic A."/>
            <person name="Ireland A."/>
            <person name="Larimer J."/>
            <person name="McCowan C."/>
            <person name="Murphy C."/>
            <person name="Pearson M."/>
            <person name="Poon T.W."/>
            <person name="Priest M."/>
            <person name="Roberts A."/>
            <person name="Saif S."/>
            <person name="Shea T."/>
            <person name="Sisk P."/>
            <person name="Sykes S."/>
            <person name="Wortman J."/>
            <person name="Nusbaum C."/>
            <person name="Birren B."/>
        </authorList>
    </citation>
    <scope>NUCLEOTIDE SEQUENCE [LARGE SCALE GENOMIC DNA]</scope>
    <source>
        <strain evidence="2 3">CBS 101466</strain>
    </source>
</reference>
<gene>
    <name evidence="2" type="ORF">HMPREF1541_04342</name>
</gene>
<dbReference type="HOGENOM" id="CLU_399549_0_0_1"/>
<feature type="region of interest" description="Disordered" evidence="1">
    <location>
        <begin position="236"/>
        <end position="268"/>
    </location>
</feature>
<accession>W2RUE7</accession>
<evidence type="ECO:0000313" key="3">
    <source>
        <dbReference type="Proteomes" id="UP000030752"/>
    </source>
</evidence>
<dbReference type="EMBL" id="KB822720">
    <property type="protein sequence ID" value="ETN40067.1"/>
    <property type="molecule type" value="Genomic_DNA"/>
</dbReference>
<dbReference type="Proteomes" id="UP000030752">
    <property type="component" value="Unassembled WGS sequence"/>
</dbReference>
<dbReference type="InParanoid" id="W2RUE7"/>
<feature type="compositionally biased region" description="Low complexity" evidence="1">
    <location>
        <begin position="79"/>
        <end position="106"/>
    </location>
</feature>
<dbReference type="AlphaFoldDB" id="W2RUE7"/>
<feature type="region of interest" description="Disordered" evidence="1">
    <location>
        <begin position="280"/>
        <end position="312"/>
    </location>
</feature>
<feature type="compositionally biased region" description="Low complexity" evidence="1">
    <location>
        <begin position="14"/>
        <end position="23"/>
    </location>
</feature>
<name>W2RUE7_CYPE1</name>
<dbReference type="GeneID" id="19971681"/>
<feature type="region of interest" description="Disordered" evidence="1">
    <location>
        <begin position="14"/>
        <end position="152"/>
    </location>
</feature>
<feature type="compositionally biased region" description="Pro residues" evidence="1">
    <location>
        <begin position="131"/>
        <end position="147"/>
    </location>
</feature>
<proteinExistence type="predicted"/>
<dbReference type="RefSeq" id="XP_008716910.1">
    <property type="nucleotide sequence ID" value="XM_008718688.1"/>
</dbReference>
<dbReference type="eggNOG" id="ENOG502RNRJ">
    <property type="taxonomic scope" value="Eukaryota"/>
</dbReference>
<dbReference type="VEuPathDB" id="FungiDB:HMPREF1541_04342"/>
<keyword evidence="3" id="KW-1185">Reference proteome</keyword>
<dbReference type="OrthoDB" id="10251048at2759"/>
<protein>
    <submittedName>
        <fullName evidence="2">Uncharacterized protein</fullName>
    </submittedName>
</protein>